<organism evidence="4 5">
    <name type="scientific">Acrobeloides nanus</name>
    <dbReference type="NCBI Taxonomy" id="290746"/>
    <lineage>
        <taxon>Eukaryota</taxon>
        <taxon>Metazoa</taxon>
        <taxon>Ecdysozoa</taxon>
        <taxon>Nematoda</taxon>
        <taxon>Chromadorea</taxon>
        <taxon>Rhabditida</taxon>
        <taxon>Tylenchina</taxon>
        <taxon>Cephalobomorpha</taxon>
        <taxon>Cephaloboidea</taxon>
        <taxon>Cephalobidae</taxon>
        <taxon>Acrobeloides</taxon>
    </lineage>
</organism>
<evidence type="ECO:0000313" key="4">
    <source>
        <dbReference type="Proteomes" id="UP000887540"/>
    </source>
</evidence>
<dbReference type="InterPro" id="IPR009057">
    <property type="entry name" value="Homeodomain-like_sf"/>
</dbReference>
<sequence>MGIDSKSLDSESRGDERLTKRKRHVPTAEEGNPQTWGEMFKAWPKTTLCIVSNECCERFSYYGMRILNDWNSKSAVKIINKKRGMKPKYDFQLKLATIAYCKQTSIAQAAKRFGVSQSSIINWRNQGHELMKQAYSENSQPSNKFDENPYLVEDRDSDDQENMSNASNSVFIHANTEVSNKSTKNYGAAKFVRSSRHGLDLVYDSHIYPNHRFRFREAGSYPSQKMTVYKCLGCLRVNRKQEVSLEVPLIKVQENMILDNPDELNHFCIHESLGEKGLDASEEAPYYDNRALSSISAESHDATTSQLTNNSSNENRDISNSNEEHDFSYPINVADYIEEEINIDIDKEYVIVQAEHNVKDDIAEVRTTYKIRIPSNIDRSSIEATFDGNDQLVITGKKMFEKRSLSINRKHSL</sequence>
<feature type="region of interest" description="Disordered" evidence="2">
    <location>
        <begin position="1"/>
        <end position="33"/>
    </location>
</feature>
<evidence type="ECO:0000256" key="1">
    <source>
        <dbReference type="ARBA" id="ARBA00004123"/>
    </source>
</evidence>
<dbReference type="Pfam" id="PF00011">
    <property type="entry name" value="HSP20"/>
    <property type="match status" value="1"/>
</dbReference>
<dbReference type="InterPro" id="IPR002068">
    <property type="entry name" value="A-crystallin/Hsp20_dom"/>
</dbReference>
<dbReference type="InterPro" id="IPR036259">
    <property type="entry name" value="MFS_trans_sf"/>
</dbReference>
<evidence type="ECO:0000313" key="5">
    <source>
        <dbReference type="WBParaSite" id="ACRNAN_Path_1520.g5927.t1"/>
    </source>
</evidence>
<dbReference type="CDD" id="cd00298">
    <property type="entry name" value="ACD_sHsps_p23-like"/>
    <property type="match status" value="1"/>
</dbReference>
<dbReference type="Gene3D" id="1.20.1250.20">
    <property type="entry name" value="MFS general substrate transporter like domains"/>
    <property type="match status" value="1"/>
</dbReference>
<dbReference type="WBParaSite" id="ACRNAN_Path_1520.g5927.t1">
    <property type="protein sequence ID" value="ACRNAN_Path_1520.g5927.t1"/>
    <property type="gene ID" value="ACRNAN_Path_1520.g5927"/>
</dbReference>
<dbReference type="Proteomes" id="UP000887540">
    <property type="component" value="Unplaced"/>
</dbReference>
<protein>
    <submittedName>
        <fullName evidence="5">SHSP domain-containing protein</fullName>
    </submittedName>
</protein>
<evidence type="ECO:0000256" key="2">
    <source>
        <dbReference type="SAM" id="MobiDB-lite"/>
    </source>
</evidence>
<feature type="compositionally biased region" description="Polar residues" evidence="2">
    <location>
        <begin position="297"/>
        <end position="313"/>
    </location>
</feature>
<feature type="domain" description="SHSP" evidence="3">
    <location>
        <begin position="322"/>
        <end position="398"/>
    </location>
</feature>
<feature type="compositionally biased region" description="Basic and acidic residues" evidence="2">
    <location>
        <begin position="1"/>
        <end position="18"/>
    </location>
</feature>
<dbReference type="GO" id="GO:0005634">
    <property type="term" value="C:nucleus"/>
    <property type="evidence" value="ECO:0007669"/>
    <property type="project" value="UniProtKB-SubCell"/>
</dbReference>
<proteinExistence type="predicted"/>
<dbReference type="SUPFAM" id="SSF49764">
    <property type="entry name" value="HSP20-like chaperones"/>
    <property type="match status" value="1"/>
</dbReference>
<feature type="compositionally biased region" description="Basic and acidic residues" evidence="2">
    <location>
        <begin position="314"/>
        <end position="324"/>
    </location>
</feature>
<feature type="region of interest" description="Disordered" evidence="2">
    <location>
        <begin position="297"/>
        <end position="324"/>
    </location>
</feature>
<accession>A0A914C1J6</accession>
<comment type="subcellular location">
    <subcellularLocation>
        <location evidence="1">Nucleus</location>
    </subcellularLocation>
</comment>
<evidence type="ECO:0000259" key="3">
    <source>
        <dbReference type="Pfam" id="PF00011"/>
    </source>
</evidence>
<keyword evidence="4" id="KW-1185">Reference proteome</keyword>
<dbReference type="Gene3D" id="2.60.40.790">
    <property type="match status" value="1"/>
</dbReference>
<dbReference type="SUPFAM" id="SSF46689">
    <property type="entry name" value="Homeodomain-like"/>
    <property type="match status" value="1"/>
</dbReference>
<name>A0A914C1J6_9BILA</name>
<dbReference type="InterPro" id="IPR008978">
    <property type="entry name" value="HSP20-like_chaperone"/>
</dbReference>
<dbReference type="AlphaFoldDB" id="A0A914C1J6"/>
<reference evidence="5" key="1">
    <citation type="submission" date="2022-11" db="UniProtKB">
        <authorList>
            <consortium name="WormBaseParasite"/>
        </authorList>
    </citation>
    <scope>IDENTIFICATION</scope>
</reference>